<accession>A0A9X1TGI5</accession>
<dbReference type="AlphaFoldDB" id="A0A9X1TGI5"/>
<proteinExistence type="predicted"/>
<dbReference type="Proteomes" id="UP001139000">
    <property type="component" value="Unassembled WGS sequence"/>
</dbReference>
<protein>
    <submittedName>
        <fullName evidence="1">Uncharacterized protein</fullName>
    </submittedName>
</protein>
<name>A0A9X1TGI5_9BACT</name>
<reference evidence="1" key="1">
    <citation type="submission" date="2021-12" db="EMBL/GenBank/DDBJ databases">
        <title>Novel species in genus Dyadobacter.</title>
        <authorList>
            <person name="Ma C."/>
        </authorList>
    </citation>
    <scope>NUCLEOTIDE SEQUENCE</scope>
    <source>
        <strain evidence="1">LJ419</strain>
    </source>
</reference>
<organism evidence="1 2">
    <name type="scientific">Dyadobacter chenwenxiniae</name>
    <dbReference type="NCBI Taxonomy" id="2906456"/>
    <lineage>
        <taxon>Bacteria</taxon>
        <taxon>Pseudomonadati</taxon>
        <taxon>Bacteroidota</taxon>
        <taxon>Cytophagia</taxon>
        <taxon>Cytophagales</taxon>
        <taxon>Spirosomataceae</taxon>
        <taxon>Dyadobacter</taxon>
    </lineage>
</organism>
<comment type="caution">
    <text evidence="1">The sequence shown here is derived from an EMBL/GenBank/DDBJ whole genome shotgun (WGS) entry which is preliminary data.</text>
</comment>
<dbReference type="RefSeq" id="WP_234656616.1">
    <property type="nucleotide sequence ID" value="NZ_CP094997.1"/>
</dbReference>
<sequence>MRTIKSKTALPGISKAEVYSSPARKTSELNESSVGYQKLDPAKYGHVIDCQLSDEELAMANDPNVKPFGHISDSAAYVRKIRKASRP</sequence>
<dbReference type="EMBL" id="JAJTTC010000005">
    <property type="protein sequence ID" value="MCF0063670.1"/>
    <property type="molecule type" value="Genomic_DNA"/>
</dbReference>
<evidence type="ECO:0000313" key="2">
    <source>
        <dbReference type="Proteomes" id="UP001139000"/>
    </source>
</evidence>
<gene>
    <name evidence="1" type="ORF">LXM26_19310</name>
</gene>
<evidence type="ECO:0000313" key="1">
    <source>
        <dbReference type="EMBL" id="MCF0063670.1"/>
    </source>
</evidence>
<keyword evidence="2" id="KW-1185">Reference proteome</keyword>